<dbReference type="STRING" id="36849.OXPF_32020"/>
<dbReference type="InterPro" id="IPR000257">
    <property type="entry name" value="Uroporphyrinogen_deCOase"/>
</dbReference>
<dbReference type="InterPro" id="IPR038071">
    <property type="entry name" value="UROD/MetE-like_sf"/>
</dbReference>
<dbReference type="EMBL" id="LKET01000041">
    <property type="protein sequence ID" value="KPU43188.1"/>
    <property type="molecule type" value="Genomic_DNA"/>
</dbReference>
<dbReference type="GO" id="GO:0006779">
    <property type="term" value="P:porphyrin-containing compound biosynthetic process"/>
    <property type="evidence" value="ECO:0007669"/>
    <property type="project" value="InterPro"/>
</dbReference>
<dbReference type="Gene3D" id="3.20.20.210">
    <property type="match status" value="1"/>
</dbReference>
<dbReference type="RefSeq" id="WP_054876201.1">
    <property type="nucleotide sequence ID" value="NZ_LKET01000041.1"/>
</dbReference>
<dbReference type="SUPFAM" id="SSF51726">
    <property type="entry name" value="UROD/MetE-like"/>
    <property type="match status" value="1"/>
</dbReference>
<keyword evidence="2" id="KW-0808">Transferase</keyword>
<comment type="caution">
    <text evidence="2">The sequence shown here is derived from an EMBL/GenBank/DDBJ whole genome shotgun (WGS) entry which is preliminary data.</text>
</comment>
<evidence type="ECO:0000313" key="2">
    <source>
        <dbReference type="EMBL" id="KPU43188.1"/>
    </source>
</evidence>
<gene>
    <name evidence="2" type="ORF">OXPF_32020</name>
</gene>
<sequence>MKTPQEMYDEHYARLTRAFTWEDQDRPPITYNCDLFATRYMGLKLSELITDTERANTLTLMGTLLMGGGEIDSASPGMYPPASEIQKNMKFPGRDLPDDELWQVNEKEVMTAEDYDTIINKGYGYFKQEFAKRIGDGTATEKIKAMAPVMGRLARNLRSVGIVQLSTAMSDAFVESFCAMRSMPQFFRDLHKIPDKVQAAMDVAIEEHIGELRKVIRANKPLSVFVGGSRSTFLSKKLFERFDLPYRTRIVNAAVEEGAFVHFHLDADWGPKLNYFLDFPKKKCILALDGMTDMFNAKKVLDGHMALMGDVPASLFSLGTPDEVYNYCTRLVNEIGPEGYIMSAGCAAPPNAKADNIKAMVCAVTGK</sequence>
<dbReference type="PANTHER" id="PTHR47099">
    <property type="entry name" value="METHYLCOBAMIDE:COM METHYLTRANSFERASE MTBA"/>
    <property type="match status" value="1"/>
</dbReference>
<dbReference type="GO" id="GO:0008168">
    <property type="term" value="F:methyltransferase activity"/>
    <property type="evidence" value="ECO:0007669"/>
    <property type="project" value="UniProtKB-KW"/>
</dbReference>
<reference evidence="2 3" key="1">
    <citation type="submission" date="2015-09" db="EMBL/GenBank/DDBJ databases">
        <title>Genome sequence of Oxobacter pfennigii DSM 3222.</title>
        <authorList>
            <person name="Poehlein A."/>
            <person name="Bengelsdorf F.R."/>
            <person name="Schiel-Bengelsdorf B."/>
            <person name="Duerre P."/>
            <person name="Daniel R."/>
        </authorList>
    </citation>
    <scope>NUCLEOTIDE SEQUENCE [LARGE SCALE GENOMIC DNA]</scope>
    <source>
        <strain evidence="2 3">DSM 3222</strain>
    </source>
</reference>
<evidence type="ECO:0000313" key="3">
    <source>
        <dbReference type="Proteomes" id="UP000050326"/>
    </source>
</evidence>
<accession>A0A0P8Y8V8</accession>
<dbReference type="GO" id="GO:0032259">
    <property type="term" value="P:methylation"/>
    <property type="evidence" value="ECO:0007669"/>
    <property type="project" value="UniProtKB-KW"/>
</dbReference>
<dbReference type="PANTHER" id="PTHR47099:SF1">
    <property type="entry name" value="METHYLCOBAMIDE:COM METHYLTRANSFERASE MTBA"/>
    <property type="match status" value="1"/>
</dbReference>
<organism evidence="2 3">
    <name type="scientific">Oxobacter pfennigii</name>
    <dbReference type="NCBI Taxonomy" id="36849"/>
    <lineage>
        <taxon>Bacteria</taxon>
        <taxon>Bacillati</taxon>
        <taxon>Bacillota</taxon>
        <taxon>Clostridia</taxon>
        <taxon>Eubacteriales</taxon>
        <taxon>Clostridiaceae</taxon>
        <taxon>Oxobacter</taxon>
    </lineage>
</organism>
<protein>
    <submittedName>
        <fullName evidence="2">Methylcobalamin:coenzyme M methyltransferase</fullName>
    </submittedName>
</protein>
<dbReference type="Pfam" id="PF01208">
    <property type="entry name" value="URO-D"/>
    <property type="match status" value="1"/>
</dbReference>
<proteinExistence type="predicted"/>
<dbReference type="InterPro" id="IPR052024">
    <property type="entry name" value="Methanogen_methyltrans"/>
</dbReference>
<dbReference type="GO" id="GO:0004853">
    <property type="term" value="F:uroporphyrinogen decarboxylase activity"/>
    <property type="evidence" value="ECO:0007669"/>
    <property type="project" value="InterPro"/>
</dbReference>
<dbReference type="OrthoDB" id="1914371at2"/>
<keyword evidence="3" id="KW-1185">Reference proteome</keyword>
<name>A0A0P8Y8V8_9CLOT</name>
<dbReference type="AlphaFoldDB" id="A0A0P8Y8V8"/>
<dbReference type="Proteomes" id="UP000050326">
    <property type="component" value="Unassembled WGS sequence"/>
</dbReference>
<evidence type="ECO:0000259" key="1">
    <source>
        <dbReference type="Pfam" id="PF01208"/>
    </source>
</evidence>
<feature type="domain" description="Uroporphyrinogen decarboxylase (URO-D)" evidence="1">
    <location>
        <begin position="180"/>
        <end position="364"/>
    </location>
</feature>
<dbReference type="PATRIC" id="fig|36849.3.peg.3392"/>
<keyword evidence="2" id="KW-0489">Methyltransferase</keyword>